<sequence length="70" mass="8365">MISVKFALILFMMMFMFVPFIPFLMHKWSLNRNNVIFALLAILMTIPFSIIATYSYERINNEDMYDSKDD</sequence>
<dbReference type="AlphaFoldDB" id="A0A1G4HGZ4"/>
<organism evidence="3 5">
    <name type="scientific">Plasmodium vivax</name>
    <name type="common">malaria parasite P. vivax</name>
    <dbReference type="NCBI Taxonomy" id="5855"/>
    <lineage>
        <taxon>Eukaryota</taxon>
        <taxon>Sar</taxon>
        <taxon>Alveolata</taxon>
        <taxon>Apicomplexa</taxon>
        <taxon>Aconoidasida</taxon>
        <taxon>Haemosporida</taxon>
        <taxon>Plasmodiidae</taxon>
        <taxon>Plasmodium</taxon>
        <taxon>Plasmodium (Plasmodium)</taxon>
    </lineage>
</organism>
<protein>
    <submittedName>
        <fullName evidence="1">(malaria parasite P. vivax) hypothetical protein</fullName>
    </submittedName>
</protein>
<dbReference type="EMBL" id="CAJZCX010000004">
    <property type="protein sequence ID" value="CAG9473581.1"/>
    <property type="molecule type" value="Genomic_DNA"/>
</dbReference>
<evidence type="ECO:0000313" key="3">
    <source>
        <dbReference type="EMBL" id="SCO74201.1"/>
    </source>
</evidence>
<evidence type="ECO:0000313" key="5">
    <source>
        <dbReference type="Proteomes" id="UP000305196"/>
    </source>
</evidence>
<accession>A0A1G4HGZ4</accession>
<dbReference type="Proteomes" id="UP000196402">
    <property type="component" value="Chromosome 12"/>
</dbReference>
<proteinExistence type="predicted"/>
<gene>
    <name evidence="3" type="ORF">PVC01_120039500</name>
    <name evidence="2" type="ORF">PVT01_120040000</name>
    <name evidence="1" type="ORF">PVW1_120050500</name>
</gene>
<dbReference type="EMBL" id="LT615250">
    <property type="protein sequence ID" value="SCO68738.1"/>
    <property type="molecule type" value="Genomic_DNA"/>
</dbReference>
<dbReference type="Proteomes" id="UP000305196">
    <property type="component" value="Chromosome 12"/>
</dbReference>
<dbReference type="VEuPathDB" id="PlasmoDB:PVPAM_120040900"/>
<evidence type="ECO:0000313" key="2">
    <source>
        <dbReference type="EMBL" id="SCO68738.1"/>
    </source>
</evidence>
<dbReference type="VEuPathDB" id="PlasmoDB:PVW1_120050500"/>
<dbReference type="Proteomes" id="UP000779233">
    <property type="component" value="Unassembled WGS sequence"/>
</dbReference>
<reference evidence="4 5" key="1">
    <citation type="submission" date="2016-07" db="EMBL/GenBank/DDBJ databases">
        <authorList>
            <consortium name="Pathogen Informatics"/>
        </authorList>
    </citation>
    <scope>NUCLEOTIDE SEQUENCE [LARGE SCALE GENOMIC DNA]</scope>
    <source>
        <strain evidence="1">PvW1</strain>
    </source>
</reference>
<evidence type="ECO:0000313" key="1">
    <source>
        <dbReference type="EMBL" id="CAG9473581.1"/>
    </source>
</evidence>
<evidence type="ECO:0000313" key="4">
    <source>
        <dbReference type="Proteomes" id="UP000196402"/>
    </source>
</evidence>
<name>A0A1G4HGZ4_PLAVI</name>
<dbReference type="EMBL" id="LT615267">
    <property type="protein sequence ID" value="SCO74201.1"/>
    <property type="molecule type" value="Genomic_DNA"/>
</dbReference>